<accession>A0A7G9G8N7</accession>
<evidence type="ECO:0000313" key="2">
    <source>
        <dbReference type="Proteomes" id="UP000515860"/>
    </source>
</evidence>
<evidence type="ECO:0000313" key="1">
    <source>
        <dbReference type="EMBL" id="QNM07169.1"/>
    </source>
</evidence>
<organism evidence="1 2">
    <name type="scientific">Wansuia hejianensis</name>
    <dbReference type="NCBI Taxonomy" id="2763667"/>
    <lineage>
        <taxon>Bacteria</taxon>
        <taxon>Bacillati</taxon>
        <taxon>Bacillota</taxon>
        <taxon>Clostridia</taxon>
        <taxon>Lachnospirales</taxon>
        <taxon>Lachnospiraceae</taxon>
        <taxon>Wansuia</taxon>
    </lineage>
</organism>
<dbReference type="AlphaFoldDB" id="A0A7G9G8N7"/>
<dbReference type="EMBL" id="CP060635">
    <property type="protein sequence ID" value="QNM07169.1"/>
    <property type="molecule type" value="Genomic_DNA"/>
</dbReference>
<dbReference type="RefSeq" id="WP_249328156.1">
    <property type="nucleotide sequence ID" value="NZ_CP060635.1"/>
</dbReference>
<keyword evidence="2" id="KW-1185">Reference proteome</keyword>
<sequence length="178" mass="19627">MAYIGLAYPIMARKRDGPEYYDGILVGKAVEAEITPNYIDTSGYTDINDLGQKKEFAYADIALTTSDLPDTARAIALGESDGVSRDRDESGLIGLGLMRTRIVDDRVTYEAIWIHQAKLWEAAGTSGTRGETVDFQTPALEGIAEPDENGEWRTTKRFGTRNEALSWLKEKAGMEGEI</sequence>
<dbReference type="KEGG" id="whj:H9Q79_09355"/>
<proteinExistence type="predicted"/>
<reference evidence="1 2" key="1">
    <citation type="submission" date="2020-08" db="EMBL/GenBank/DDBJ databases">
        <authorList>
            <person name="Liu C."/>
            <person name="Sun Q."/>
        </authorList>
    </citation>
    <scope>NUCLEOTIDE SEQUENCE [LARGE SCALE GENOMIC DNA]</scope>
    <source>
        <strain evidence="1 2">NSJ-29</strain>
    </source>
</reference>
<evidence type="ECO:0008006" key="3">
    <source>
        <dbReference type="Google" id="ProtNLM"/>
    </source>
</evidence>
<name>A0A7G9G8N7_9FIRM</name>
<dbReference type="Proteomes" id="UP000515860">
    <property type="component" value="Chromosome"/>
</dbReference>
<gene>
    <name evidence="1" type="ORF">H9Q79_09355</name>
</gene>
<protein>
    <recommendedName>
        <fullName evidence="3">Major tail protein</fullName>
    </recommendedName>
</protein>